<dbReference type="AlphaFoldDB" id="A0AAQ4EIF8"/>
<dbReference type="CDD" id="cd05327">
    <property type="entry name" value="retinol-DH_like_SDR_c_like"/>
    <property type="match status" value="1"/>
</dbReference>
<protein>
    <recommendedName>
        <fullName evidence="5">Dehydrogenase with different specificities related to short-chain alcohol dehydrogenase</fullName>
    </recommendedName>
</protein>
<dbReference type="EMBL" id="JARKHS020015280">
    <property type="protein sequence ID" value="KAK8774579.1"/>
    <property type="molecule type" value="Genomic_DNA"/>
</dbReference>
<proteinExistence type="predicted"/>
<dbReference type="SUPFAM" id="SSF51735">
    <property type="entry name" value="NAD(P)-binding Rossmann-fold domains"/>
    <property type="match status" value="1"/>
</dbReference>
<name>A0AAQ4EIF8_AMBAM</name>
<dbReference type="Pfam" id="PF00106">
    <property type="entry name" value="adh_short"/>
    <property type="match status" value="1"/>
</dbReference>
<sequence length="343" mass="37908">MSSADVEDEDAALWAFLEAIWDTVVFVVRVAIIAFALTFVAWLYCRLSQRRCKCTTRLDGKTALVTGGSTGIGYETAKALASRGARVIFTCRNMQVGQQALAAMTEASGGGDVVLKHLDLCSLASVRRLARDILENEPRLDLLVNNAGRSAPPRRTLTADGFETTIQSNHLGPALLTSLLLDLLKRSAPSRIVVVSSMVHAWAELDPDDAFLEHHYSHSRAYSVSKLLNIYFARELADKLRGEQVTVNALHPGLVKSRFFREPPTTRFAKFLRYVVIPIFGKSPSEGAQTSIHLCLAPELAHTTGRYFMECREAKPAAHALNPVLQRQAWDITEQALNERLCC</sequence>
<evidence type="ECO:0008006" key="5">
    <source>
        <dbReference type="Google" id="ProtNLM"/>
    </source>
</evidence>
<keyword evidence="2" id="KW-1133">Transmembrane helix</keyword>
<accession>A0AAQ4EIF8</accession>
<dbReference type="PANTHER" id="PTHR43157:SF31">
    <property type="entry name" value="PHOSPHATIDYLINOSITOL-GLYCAN BIOSYNTHESIS CLASS F PROTEIN"/>
    <property type="match status" value="1"/>
</dbReference>
<evidence type="ECO:0000256" key="1">
    <source>
        <dbReference type="ARBA" id="ARBA00023002"/>
    </source>
</evidence>
<evidence type="ECO:0000313" key="3">
    <source>
        <dbReference type="EMBL" id="KAK8774579.1"/>
    </source>
</evidence>
<dbReference type="InterPro" id="IPR002347">
    <property type="entry name" value="SDR_fam"/>
</dbReference>
<dbReference type="Gene3D" id="3.40.50.720">
    <property type="entry name" value="NAD(P)-binding Rossmann-like Domain"/>
    <property type="match status" value="1"/>
</dbReference>
<keyword evidence="4" id="KW-1185">Reference proteome</keyword>
<evidence type="ECO:0000313" key="4">
    <source>
        <dbReference type="Proteomes" id="UP001321473"/>
    </source>
</evidence>
<keyword evidence="1" id="KW-0560">Oxidoreductase</keyword>
<feature type="transmembrane region" description="Helical" evidence="2">
    <location>
        <begin position="20"/>
        <end position="44"/>
    </location>
</feature>
<dbReference type="PRINTS" id="PR00081">
    <property type="entry name" value="GDHRDH"/>
</dbReference>
<dbReference type="GO" id="GO:0016491">
    <property type="term" value="F:oxidoreductase activity"/>
    <property type="evidence" value="ECO:0007669"/>
    <property type="project" value="UniProtKB-KW"/>
</dbReference>
<gene>
    <name evidence="3" type="ORF">V5799_010891</name>
</gene>
<keyword evidence="2" id="KW-0472">Membrane</keyword>
<comment type="caution">
    <text evidence="3">The sequence shown here is derived from an EMBL/GenBank/DDBJ whole genome shotgun (WGS) entry which is preliminary data.</text>
</comment>
<dbReference type="Proteomes" id="UP001321473">
    <property type="component" value="Unassembled WGS sequence"/>
</dbReference>
<reference evidence="3 4" key="1">
    <citation type="journal article" date="2023" name="Arcadia Sci">
        <title>De novo assembly of a long-read Amblyomma americanum tick genome.</title>
        <authorList>
            <person name="Chou S."/>
            <person name="Poskanzer K.E."/>
            <person name="Rollins M."/>
            <person name="Thuy-Boun P.S."/>
        </authorList>
    </citation>
    <scope>NUCLEOTIDE SEQUENCE [LARGE SCALE GENOMIC DNA]</scope>
    <source>
        <strain evidence="3">F_SG_1</strain>
        <tissue evidence="3">Salivary glands</tissue>
    </source>
</reference>
<organism evidence="3 4">
    <name type="scientific">Amblyomma americanum</name>
    <name type="common">Lone star tick</name>
    <dbReference type="NCBI Taxonomy" id="6943"/>
    <lineage>
        <taxon>Eukaryota</taxon>
        <taxon>Metazoa</taxon>
        <taxon>Ecdysozoa</taxon>
        <taxon>Arthropoda</taxon>
        <taxon>Chelicerata</taxon>
        <taxon>Arachnida</taxon>
        <taxon>Acari</taxon>
        <taxon>Parasitiformes</taxon>
        <taxon>Ixodida</taxon>
        <taxon>Ixodoidea</taxon>
        <taxon>Ixodidae</taxon>
        <taxon>Amblyomminae</taxon>
        <taxon>Amblyomma</taxon>
    </lineage>
</organism>
<keyword evidence="2" id="KW-0812">Transmembrane</keyword>
<dbReference type="PANTHER" id="PTHR43157">
    <property type="entry name" value="PHOSPHATIDYLINOSITOL-GLYCAN BIOSYNTHESIS CLASS F PROTEIN-RELATED"/>
    <property type="match status" value="1"/>
</dbReference>
<evidence type="ECO:0000256" key="2">
    <source>
        <dbReference type="SAM" id="Phobius"/>
    </source>
</evidence>
<dbReference type="InterPro" id="IPR036291">
    <property type="entry name" value="NAD(P)-bd_dom_sf"/>
</dbReference>